<accession>A0AAD6MZB2</accession>
<evidence type="ECO:0000313" key="7">
    <source>
        <dbReference type="EMBL" id="KAJ5734473.1"/>
    </source>
</evidence>
<dbReference type="Proteomes" id="UP001215712">
    <property type="component" value="Unassembled WGS sequence"/>
</dbReference>
<dbReference type="InterPro" id="IPR002740">
    <property type="entry name" value="EVE_domain"/>
</dbReference>
<protein>
    <recommendedName>
        <fullName evidence="2">Thymocyte nuclear protein 1</fullName>
    </recommendedName>
</protein>
<dbReference type="GO" id="GO:0003677">
    <property type="term" value="F:DNA binding"/>
    <property type="evidence" value="ECO:0007669"/>
    <property type="project" value="InterPro"/>
</dbReference>
<dbReference type="PANTHER" id="PTHR14087">
    <property type="entry name" value="THYMOCYTE NUCLEAR PROTEIN 1"/>
    <property type="match status" value="1"/>
</dbReference>
<evidence type="ECO:0000256" key="2">
    <source>
        <dbReference type="ARBA" id="ARBA00014654"/>
    </source>
</evidence>
<evidence type="ECO:0000256" key="5">
    <source>
        <dbReference type="SAM" id="MobiDB-lite"/>
    </source>
</evidence>
<feature type="compositionally biased region" description="Low complexity" evidence="5">
    <location>
        <begin position="81"/>
        <end position="95"/>
    </location>
</feature>
<comment type="caution">
    <text evidence="7">The sequence shown here is derived from an EMBL/GenBank/DDBJ whole genome shotgun (WGS) entry which is preliminary data.</text>
</comment>
<name>A0AAD6MZB2_9EURO</name>
<dbReference type="PANTHER" id="PTHR14087:SF7">
    <property type="entry name" value="THYMOCYTE NUCLEAR PROTEIN 1"/>
    <property type="match status" value="1"/>
</dbReference>
<keyword evidence="8" id="KW-1185">Reference proteome</keyword>
<feature type="region of interest" description="Disordered" evidence="5">
    <location>
        <begin position="1"/>
        <end position="151"/>
    </location>
</feature>
<evidence type="ECO:0000256" key="4">
    <source>
        <dbReference type="ARBA" id="ARBA00023242"/>
    </source>
</evidence>
<dbReference type="SUPFAM" id="SSF88697">
    <property type="entry name" value="PUA domain-like"/>
    <property type="match status" value="1"/>
</dbReference>
<dbReference type="FunFam" id="3.10.590.10:FF:000003">
    <property type="entry name" value="Thymocyte nuclear protein 1"/>
    <property type="match status" value="1"/>
</dbReference>
<dbReference type="Gene3D" id="3.10.590.10">
    <property type="entry name" value="ph1033 like domains"/>
    <property type="match status" value="1"/>
</dbReference>
<sequence>MPLKRKSGSATMADTSATTPSKRVRNSMSDASGELVSEPTPKTGEKRKRGRPRKFPEGTFPKPDPNGPKRGRGRPRKILSETEAAAKAAESPAGPKKGRGRTETPKAKPTPTGPKKDGRGRPRKSLPANGADDAKKNEAKVPAYIPPKDESGRSYWLMKAEPESRLEKGVDVKFSIDDLAAAETPEPWDGVRNPVARNLMRDMKKGDYAFFYHSNCKTPGVVGVMEIVEEHSVDESAFDSAHPYHDPKASRENPKWVVVHVEFRHKLKKQVTLDELKSHAEAGKPLENLQTLKQSRLSVSSVTSAQWHFILQLAGEDSLEFPTAVSEEDRSEEDAESEDL</sequence>
<feature type="region of interest" description="Disordered" evidence="5">
    <location>
        <begin position="321"/>
        <end position="340"/>
    </location>
</feature>
<proteinExistence type="predicted"/>
<evidence type="ECO:0000256" key="1">
    <source>
        <dbReference type="ARBA" id="ARBA00004123"/>
    </source>
</evidence>
<feature type="domain" description="EVE" evidence="6">
    <location>
        <begin position="155"/>
        <end position="313"/>
    </location>
</feature>
<organism evidence="7 8">
    <name type="scientific">Penicillium malachiteum</name>
    <dbReference type="NCBI Taxonomy" id="1324776"/>
    <lineage>
        <taxon>Eukaryota</taxon>
        <taxon>Fungi</taxon>
        <taxon>Dikarya</taxon>
        <taxon>Ascomycota</taxon>
        <taxon>Pezizomycotina</taxon>
        <taxon>Eurotiomycetes</taxon>
        <taxon>Eurotiomycetidae</taxon>
        <taxon>Eurotiales</taxon>
        <taxon>Aspergillaceae</taxon>
        <taxon>Penicillium</taxon>
    </lineage>
</organism>
<dbReference type="PRINTS" id="PR00929">
    <property type="entry name" value="ATHOOK"/>
</dbReference>
<feature type="compositionally biased region" description="Acidic residues" evidence="5">
    <location>
        <begin position="329"/>
        <end position="340"/>
    </location>
</feature>
<keyword evidence="3" id="KW-0597">Phosphoprotein</keyword>
<reference evidence="7" key="1">
    <citation type="journal article" date="2023" name="IMA Fungus">
        <title>Comparative genomic study of the Penicillium genus elucidates a diverse pangenome and 15 lateral gene transfer events.</title>
        <authorList>
            <person name="Petersen C."/>
            <person name="Sorensen T."/>
            <person name="Nielsen M.R."/>
            <person name="Sondergaard T.E."/>
            <person name="Sorensen J.L."/>
            <person name="Fitzpatrick D.A."/>
            <person name="Frisvad J.C."/>
            <person name="Nielsen K.L."/>
        </authorList>
    </citation>
    <scope>NUCLEOTIDE SEQUENCE</scope>
    <source>
        <strain evidence="7">IBT 17514</strain>
    </source>
</reference>
<evidence type="ECO:0000313" key="8">
    <source>
        <dbReference type="Proteomes" id="UP001215712"/>
    </source>
</evidence>
<evidence type="ECO:0000256" key="3">
    <source>
        <dbReference type="ARBA" id="ARBA00022553"/>
    </source>
</evidence>
<reference evidence="7" key="2">
    <citation type="submission" date="2023-01" db="EMBL/GenBank/DDBJ databases">
        <authorList>
            <person name="Petersen C."/>
        </authorList>
    </citation>
    <scope>NUCLEOTIDE SEQUENCE</scope>
    <source>
        <strain evidence="7">IBT 17514</strain>
    </source>
</reference>
<dbReference type="Pfam" id="PF01878">
    <property type="entry name" value="EVE"/>
    <property type="match status" value="1"/>
</dbReference>
<dbReference type="GO" id="GO:0005634">
    <property type="term" value="C:nucleus"/>
    <property type="evidence" value="ECO:0007669"/>
    <property type="project" value="UniProtKB-SubCell"/>
</dbReference>
<dbReference type="InterPro" id="IPR052181">
    <property type="entry name" value="5hmC_binding"/>
</dbReference>
<dbReference type="CDD" id="cd21133">
    <property type="entry name" value="EVE"/>
    <property type="match status" value="1"/>
</dbReference>
<gene>
    <name evidence="7" type="ORF">N7493_003259</name>
</gene>
<dbReference type="InterPro" id="IPR047197">
    <property type="entry name" value="THYN1-like_EVE"/>
</dbReference>
<keyword evidence="4" id="KW-0539">Nucleus</keyword>
<dbReference type="InterPro" id="IPR015947">
    <property type="entry name" value="PUA-like_sf"/>
</dbReference>
<dbReference type="InterPro" id="IPR017956">
    <property type="entry name" value="AT_hook_DNA-bd_motif"/>
</dbReference>
<feature type="compositionally biased region" description="Polar residues" evidence="5">
    <location>
        <begin position="8"/>
        <end position="30"/>
    </location>
</feature>
<evidence type="ECO:0000259" key="6">
    <source>
        <dbReference type="Pfam" id="PF01878"/>
    </source>
</evidence>
<dbReference type="SMART" id="SM00384">
    <property type="entry name" value="AT_hook"/>
    <property type="match status" value="3"/>
</dbReference>
<dbReference type="EMBL" id="JAQJAN010000003">
    <property type="protein sequence ID" value="KAJ5734473.1"/>
    <property type="molecule type" value="Genomic_DNA"/>
</dbReference>
<comment type="subcellular location">
    <subcellularLocation>
        <location evidence="1">Nucleus</location>
    </subcellularLocation>
</comment>
<dbReference type="AlphaFoldDB" id="A0AAD6MZB2"/>